<evidence type="ECO:0000313" key="4">
    <source>
        <dbReference type="Proteomes" id="UP001500928"/>
    </source>
</evidence>
<dbReference type="EMBL" id="BAABHO010000002">
    <property type="protein sequence ID" value="GAA4774139.1"/>
    <property type="molecule type" value="Genomic_DNA"/>
</dbReference>
<comment type="caution">
    <text evidence="3">The sequence shown here is derived from an EMBL/GenBank/DDBJ whole genome shotgun (WGS) entry which is preliminary data.</text>
</comment>
<gene>
    <name evidence="3" type="ORF">GCM10023200_03280</name>
</gene>
<keyword evidence="2" id="KW-1133">Transmembrane helix</keyword>
<feature type="region of interest" description="Disordered" evidence="1">
    <location>
        <begin position="232"/>
        <end position="269"/>
    </location>
</feature>
<keyword evidence="4" id="KW-1185">Reference proteome</keyword>
<evidence type="ECO:0000256" key="2">
    <source>
        <dbReference type="SAM" id="Phobius"/>
    </source>
</evidence>
<reference evidence="4" key="1">
    <citation type="journal article" date="2019" name="Int. J. Syst. Evol. Microbiol.">
        <title>The Global Catalogue of Microorganisms (GCM) 10K type strain sequencing project: providing services to taxonomists for standard genome sequencing and annotation.</title>
        <authorList>
            <consortium name="The Broad Institute Genomics Platform"/>
            <consortium name="The Broad Institute Genome Sequencing Center for Infectious Disease"/>
            <person name="Wu L."/>
            <person name="Ma J."/>
        </authorList>
    </citation>
    <scope>NUCLEOTIDE SEQUENCE [LARGE SCALE GENOMIC DNA]</scope>
    <source>
        <strain evidence="4">JCM 17979</strain>
    </source>
</reference>
<dbReference type="RefSeq" id="WP_345410597.1">
    <property type="nucleotide sequence ID" value="NZ_BAABHO010000002.1"/>
</dbReference>
<organism evidence="3 4">
    <name type="scientific">Actinomycetospora chlora</name>
    <dbReference type="NCBI Taxonomy" id="663608"/>
    <lineage>
        <taxon>Bacteria</taxon>
        <taxon>Bacillati</taxon>
        <taxon>Actinomycetota</taxon>
        <taxon>Actinomycetes</taxon>
        <taxon>Pseudonocardiales</taxon>
        <taxon>Pseudonocardiaceae</taxon>
        <taxon>Actinomycetospora</taxon>
    </lineage>
</organism>
<dbReference type="Proteomes" id="UP001500928">
    <property type="component" value="Unassembled WGS sequence"/>
</dbReference>
<feature type="transmembrane region" description="Helical" evidence="2">
    <location>
        <begin position="145"/>
        <end position="164"/>
    </location>
</feature>
<feature type="transmembrane region" description="Helical" evidence="2">
    <location>
        <begin position="202"/>
        <end position="224"/>
    </location>
</feature>
<name>A0ABP9A6R1_9PSEU</name>
<dbReference type="Pfam" id="PF14329">
    <property type="entry name" value="DUF4386"/>
    <property type="match status" value="1"/>
</dbReference>
<proteinExistence type="predicted"/>
<evidence type="ECO:0000313" key="3">
    <source>
        <dbReference type="EMBL" id="GAA4774139.1"/>
    </source>
</evidence>
<dbReference type="InterPro" id="IPR025495">
    <property type="entry name" value="DUF4386"/>
</dbReference>
<feature type="transmembrane region" description="Helical" evidence="2">
    <location>
        <begin position="62"/>
        <end position="85"/>
    </location>
</feature>
<feature type="transmembrane region" description="Helical" evidence="2">
    <location>
        <begin position="92"/>
        <end position="118"/>
    </location>
</feature>
<feature type="transmembrane region" description="Helical" evidence="2">
    <location>
        <begin position="21"/>
        <end position="42"/>
    </location>
</feature>
<evidence type="ECO:0008006" key="5">
    <source>
        <dbReference type="Google" id="ProtNLM"/>
    </source>
</evidence>
<keyword evidence="2" id="KW-0812">Transmembrane</keyword>
<protein>
    <recommendedName>
        <fullName evidence="5">DUF4386 domain-containing protein</fullName>
    </recommendedName>
</protein>
<evidence type="ECO:0000256" key="1">
    <source>
        <dbReference type="SAM" id="MobiDB-lite"/>
    </source>
</evidence>
<feature type="transmembrane region" description="Helical" evidence="2">
    <location>
        <begin position="176"/>
        <end position="196"/>
    </location>
</feature>
<feature type="compositionally biased region" description="Basic residues" evidence="1">
    <location>
        <begin position="238"/>
        <end position="252"/>
    </location>
</feature>
<keyword evidence="2" id="KW-0472">Membrane</keyword>
<accession>A0ABP9A6R1</accession>
<sequence>MTATVSADTPRRPREAPWRRTSVTAGVFYLATFVSIPVLGLYGPVHEPGYVTGPGPDTAVVVGGLLELVVAVACIGTAVALFPVVKQQNEGLALGFVASRTVEATVIVIGVVALFAVVGLRRDLAGGPAAIPTARALVAVYDQTFLLGQGLAPVANALLLGTLLYRSRLVPRAIPLLGLVGAPILLASKVATIVGLDGPLSAWSALATVPIAAWELSLGLWLVVRGVTPPRPGQHLTRGVRGRARRRPRGRSCPRGPRGGGGPTPPPPR</sequence>